<dbReference type="Pfam" id="PF00484">
    <property type="entry name" value="Pro_CA"/>
    <property type="match status" value="1"/>
</dbReference>
<comment type="catalytic activity">
    <reaction evidence="6 8">
        <text>hydrogencarbonate + H(+) = CO2 + H2O</text>
        <dbReference type="Rhea" id="RHEA:10748"/>
        <dbReference type="ChEBI" id="CHEBI:15377"/>
        <dbReference type="ChEBI" id="CHEBI:15378"/>
        <dbReference type="ChEBI" id="CHEBI:16526"/>
        <dbReference type="ChEBI" id="CHEBI:17544"/>
        <dbReference type="EC" id="4.2.1.1"/>
    </reaction>
</comment>
<gene>
    <name evidence="9" type="ORF">GGQ97_001987</name>
</gene>
<comment type="similarity">
    <text evidence="1 8">Belongs to the beta-class carbonic anhydrase family.</text>
</comment>
<dbReference type="PANTHER" id="PTHR11002:SF76">
    <property type="entry name" value="CARBONIC ANHYDRASE"/>
    <property type="match status" value="1"/>
</dbReference>
<evidence type="ECO:0000256" key="5">
    <source>
        <dbReference type="ARBA" id="ARBA00023239"/>
    </source>
</evidence>
<dbReference type="SMART" id="SM00947">
    <property type="entry name" value="Pro_CA"/>
    <property type="match status" value="1"/>
</dbReference>
<feature type="binding site" evidence="7">
    <location>
        <position position="103"/>
    </location>
    <ligand>
        <name>Zn(2+)</name>
        <dbReference type="ChEBI" id="CHEBI:29105"/>
    </ligand>
</feature>
<organism evidence="9 10">
    <name type="scientific">Sphingomonas kaistensis</name>
    <dbReference type="NCBI Taxonomy" id="298708"/>
    <lineage>
        <taxon>Bacteria</taxon>
        <taxon>Pseudomonadati</taxon>
        <taxon>Pseudomonadota</taxon>
        <taxon>Alphaproteobacteria</taxon>
        <taxon>Sphingomonadales</taxon>
        <taxon>Sphingomonadaceae</taxon>
        <taxon>Sphingomonas</taxon>
    </lineage>
</organism>
<evidence type="ECO:0000256" key="4">
    <source>
        <dbReference type="ARBA" id="ARBA00022833"/>
    </source>
</evidence>
<dbReference type="SUPFAM" id="SSF53056">
    <property type="entry name" value="beta-carbonic anhydrase, cab"/>
    <property type="match status" value="1"/>
</dbReference>
<protein>
    <recommendedName>
        <fullName evidence="2 8">Carbonic anhydrase</fullName>
        <ecNumber evidence="2 8">4.2.1.1</ecNumber>
    </recommendedName>
    <alternativeName>
        <fullName evidence="8">Carbonate dehydratase</fullName>
    </alternativeName>
</protein>
<comment type="cofactor">
    <cofactor evidence="7">
        <name>Zn(2+)</name>
        <dbReference type="ChEBI" id="CHEBI:29105"/>
    </cofactor>
    <text evidence="7">Binds 1 zinc ion per subunit.</text>
</comment>
<name>A0A7X5Y6P0_9SPHN</name>
<dbReference type="EC" id="4.2.1.1" evidence="2 8"/>
<dbReference type="EMBL" id="JAATJC010000001">
    <property type="protein sequence ID" value="NJC06194.1"/>
    <property type="molecule type" value="Genomic_DNA"/>
</dbReference>
<keyword evidence="4 7" id="KW-0862">Zinc</keyword>
<dbReference type="GO" id="GO:0004089">
    <property type="term" value="F:carbonate dehydratase activity"/>
    <property type="evidence" value="ECO:0007669"/>
    <property type="project" value="UniProtKB-UniRule"/>
</dbReference>
<dbReference type="GO" id="GO:0008270">
    <property type="term" value="F:zinc ion binding"/>
    <property type="evidence" value="ECO:0007669"/>
    <property type="project" value="UniProtKB-UniRule"/>
</dbReference>
<dbReference type="InterPro" id="IPR036874">
    <property type="entry name" value="Carbonic_anhydrase_sf"/>
</dbReference>
<evidence type="ECO:0000256" key="6">
    <source>
        <dbReference type="ARBA" id="ARBA00048348"/>
    </source>
</evidence>
<sequence length="208" mass="22578">MSEFLALLRGYGRFRSNGYRDQHRRWETLAAGQEPPVMIIGCCDSRVDPATIFDTVPGQAFILRNVANLVPPFELGGGLHGVSAALEFAVTKLEVKHIVIMGHGACGGISAALAGHGEPDRIFIDKWIGLLDRARDQVLEAAPQDPQHALELEGVKVSLANLRTFPFVAEREAAGQLQLHGCWFGIAAGTLYELDEQAGHFQPVPEDA</sequence>
<feature type="binding site" evidence="7">
    <location>
        <position position="44"/>
    </location>
    <ligand>
        <name>Zn(2+)</name>
        <dbReference type="ChEBI" id="CHEBI:29105"/>
    </ligand>
</feature>
<dbReference type="InterPro" id="IPR001765">
    <property type="entry name" value="Carbonic_anhydrase"/>
</dbReference>
<keyword evidence="3 7" id="KW-0479">Metal-binding</keyword>
<dbReference type="InterPro" id="IPR015892">
    <property type="entry name" value="Carbonic_anhydrase_CS"/>
</dbReference>
<evidence type="ECO:0000313" key="10">
    <source>
        <dbReference type="Proteomes" id="UP000558192"/>
    </source>
</evidence>
<dbReference type="RefSeq" id="WP_168069223.1">
    <property type="nucleotide sequence ID" value="NZ_JAATJC010000001.1"/>
</dbReference>
<dbReference type="Gene3D" id="3.40.1050.10">
    <property type="entry name" value="Carbonic anhydrase"/>
    <property type="match status" value="1"/>
</dbReference>
<dbReference type="InterPro" id="IPR045066">
    <property type="entry name" value="Beta_CA_cladeB"/>
</dbReference>
<evidence type="ECO:0000256" key="2">
    <source>
        <dbReference type="ARBA" id="ARBA00012925"/>
    </source>
</evidence>
<dbReference type="PROSITE" id="PS00705">
    <property type="entry name" value="PROK_CO2_ANHYDRASE_2"/>
    <property type="match status" value="1"/>
</dbReference>
<evidence type="ECO:0000256" key="7">
    <source>
        <dbReference type="PIRSR" id="PIRSR601765-1"/>
    </source>
</evidence>
<dbReference type="GO" id="GO:0015976">
    <property type="term" value="P:carbon utilization"/>
    <property type="evidence" value="ECO:0007669"/>
    <property type="project" value="InterPro"/>
</dbReference>
<evidence type="ECO:0000256" key="3">
    <source>
        <dbReference type="ARBA" id="ARBA00022723"/>
    </source>
</evidence>
<keyword evidence="10" id="KW-1185">Reference proteome</keyword>
<reference evidence="9 10" key="1">
    <citation type="submission" date="2020-03" db="EMBL/GenBank/DDBJ databases">
        <title>Genomic Encyclopedia of Type Strains, Phase IV (KMG-IV): sequencing the most valuable type-strain genomes for metagenomic binning, comparative biology and taxonomic classification.</title>
        <authorList>
            <person name="Goeker M."/>
        </authorList>
    </citation>
    <scope>NUCLEOTIDE SEQUENCE [LARGE SCALE GENOMIC DNA]</scope>
    <source>
        <strain evidence="9 10">DSM 16846</strain>
    </source>
</reference>
<dbReference type="CDD" id="cd00884">
    <property type="entry name" value="beta_CA_cladeB"/>
    <property type="match status" value="1"/>
</dbReference>
<evidence type="ECO:0000256" key="1">
    <source>
        <dbReference type="ARBA" id="ARBA00006217"/>
    </source>
</evidence>
<comment type="function">
    <text evidence="8">Reversible hydration of carbon dioxide.</text>
</comment>
<evidence type="ECO:0000256" key="8">
    <source>
        <dbReference type="RuleBase" id="RU003956"/>
    </source>
</evidence>
<keyword evidence="5 8" id="KW-0456">Lyase</keyword>
<proteinExistence type="inferred from homology"/>
<dbReference type="AlphaFoldDB" id="A0A7X5Y6P0"/>
<dbReference type="PANTHER" id="PTHR11002">
    <property type="entry name" value="CARBONIC ANHYDRASE"/>
    <property type="match status" value="1"/>
</dbReference>
<dbReference type="Proteomes" id="UP000558192">
    <property type="component" value="Unassembled WGS sequence"/>
</dbReference>
<accession>A0A7X5Y6P0</accession>
<comment type="caution">
    <text evidence="9">The sequence shown here is derived from an EMBL/GenBank/DDBJ whole genome shotgun (WGS) entry which is preliminary data.</text>
</comment>
<feature type="binding site" evidence="7">
    <location>
        <position position="106"/>
    </location>
    <ligand>
        <name>Zn(2+)</name>
        <dbReference type="ChEBI" id="CHEBI:29105"/>
    </ligand>
</feature>
<evidence type="ECO:0000313" key="9">
    <source>
        <dbReference type="EMBL" id="NJC06194.1"/>
    </source>
</evidence>
<feature type="binding site" evidence="7">
    <location>
        <position position="42"/>
    </location>
    <ligand>
        <name>Zn(2+)</name>
        <dbReference type="ChEBI" id="CHEBI:29105"/>
    </ligand>
</feature>